<dbReference type="SUPFAM" id="SSF53383">
    <property type="entry name" value="PLP-dependent transferases"/>
    <property type="match status" value="1"/>
</dbReference>
<gene>
    <name evidence="5" type="ORF">QF092_17560</name>
</gene>
<evidence type="ECO:0000313" key="5">
    <source>
        <dbReference type="EMBL" id="WGV16037.1"/>
    </source>
</evidence>
<dbReference type="InterPro" id="IPR049704">
    <property type="entry name" value="Aminotrans_3_PPA_site"/>
</dbReference>
<comment type="similarity">
    <text evidence="2 4">Belongs to the class-III pyridoxal-phosphate-dependent aminotransferase family.</text>
</comment>
<keyword evidence="5" id="KW-0032">Aminotransferase</keyword>
<keyword evidence="6" id="KW-1185">Reference proteome</keyword>
<sequence length="432" mass="46557">MATTAELLDRRARLLGPNVSTFYDEPVHLVRGEGVWVWDADGNKYLDCYNNVPHVGHCHPHVVEAICRQASTLNTHTRYLHEGILDYVERLTATFEDDLSTAIMVCTGSEANDIALRMAEAVTGKRGIIATDHTYHGNTTAVSQLSRTNIPATGDGSHVRHVPAPDSYRPLGGEGGQAHAQAFAAAVRAAIDDLQASGHGFAGILLCPAFLNEGFPMLEPGWLEPALAEVRAAGGIFIADEVQPGFGRNGQRFWGHQRIGAQPDVVTMGKPMGNGHPVAAVVTRPDIMERFRKSFRYFNTFGGNPVSCAAAAAVLDVIEAEGLQENARVVGAYAKAGLSRLAEKYEWIGDVRGYGLFFGAEIVTDRATKAAAPAYVARVANEMRRRGVLLNRLGIHYNTLKIRPPMPFTAANADLLLGLLDEVLGELGAPDA</sequence>
<dbReference type="PANTHER" id="PTHR45688:SF13">
    <property type="entry name" value="ALANINE--GLYOXYLATE AMINOTRANSFERASE 2-LIKE"/>
    <property type="match status" value="1"/>
</dbReference>
<dbReference type="GO" id="GO:0008483">
    <property type="term" value="F:transaminase activity"/>
    <property type="evidence" value="ECO:0007669"/>
    <property type="project" value="UniProtKB-KW"/>
</dbReference>
<evidence type="ECO:0000256" key="1">
    <source>
        <dbReference type="ARBA" id="ARBA00001933"/>
    </source>
</evidence>
<dbReference type="PROSITE" id="PS00600">
    <property type="entry name" value="AA_TRANSFER_CLASS_3"/>
    <property type="match status" value="1"/>
</dbReference>
<proteinExistence type="inferred from homology"/>
<organism evidence="5 6">
    <name type="scientific">Fuscovulum ytuae</name>
    <dbReference type="NCBI Taxonomy" id="3042299"/>
    <lineage>
        <taxon>Bacteria</taxon>
        <taxon>Pseudomonadati</taxon>
        <taxon>Pseudomonadota</taxon>
        <taxon>Alphaproteobacteria</taxon>
        <taxon>Rhodobacterales</taxon>
        <taxon>Paracoccaceae</taxon>
        <taxon>Fuscovulum</taxon>
    </lineage>
</organism>
<dbReference type="InterPro" id="IPR015421">
    <property type="entry name" value="PyrdxlP-dep_Trfase_major"/>
</dbReference>
<name>A0ABY8Q750_9RHOB</name>
<dbReference type="InterPro" id="IPR015422">
    <property type="entry name" value="PyrdxlP-dep_Trfase_small"/>
</dbReference>
<evidence type="ECO:0000313" key="6">
    <source>
        <dbReference type="Proteomes" id="UP001230978"/>
    </source>
</evidence>
<evidence type="ECO:0000256" key="3">
    <source>
        <dbReference type="ARBA" id="ARBA00022898"/>
    </source>
</evidence>
<dbReference type="RefSeq" id="WP_281465983.1">
    <property type="nucleotide sequence ID" value="NZ_CP124535.1"/>
</dbReference>
<dbReference type="InterPro" id="IPR005814">
    <property type="entry name" value="Aminotrans_3"/>
</dbReference>
<dbReference type="Gene3D" id="3.90.1150.10">
    <property type="entry name" value="Aspartate Aminotransferase, domain 1"/>
    <property type="match status" value="1"/>
</dbReference>
<evidence type="ECO:0000256" key="2">
    <source>
        <dbReference type="ARBA" id="ARBA00008954"/>
    </source>
</evidence>
<keyword evidence="5" id="KW-0808">Transferase</keyword>
<dbReference type="PANTHER" id="PTHR45688">
    <property type="match status" value="1"/>
</dbReference>
<dbReference type="Gene3D" id="3.40.640.10">
    <property type="entry name" value="Type I PLP-dependent aspartate aminotransferase-like (Major domain)"/>
    <property type="match status" value="1"/>
</dbReference>
<protein>
    <submittedName>
        <fullName evidence="5">Aminotransferase class III-fold pyridoxal phosphate-dependent enzyme</fullName>
    </submittedName>
</protein>
<dbReference type="Proteomes" id="UP001230978">
    <property type="component" value="Chromosome"/>
</dbReference>
<dbReference type="CDD" id="cd00610">
    <property type="entry name" value="OAT_like"/>
    <property type="match status" value="1"/>
</dbReference>
<dbReference type="EMBL" id="CP124535">
    <property type="protein sequence ID" value="WGV16037.1"/>
    <property type="molecule type" value="Genomic_DNA"/>
</dbReference>
<dbReference type="PIRSF" id="PIRSF000521">
    <property type="entry name" value="Transaminase_4ab_Lys_Orn"/>
    <property type="match status" value="1"/>
</dbReference>
<keyword evidence="3 4" id="KW-0663">Pyridoxal phosphate</keyword>
<comment type="cofactor">
    <cofactor evidence="1">
        <name>pyridoxal 5'-phosphate</name>
        <dbReference type="ChEBI" id="CHEBI:597326"/>
    </cofactor>
</comment>
<evidence type="ECO:0000256" key="4">
    <source>
        <dbReference type="RuleBase" id="RU003560"/>
    </source>
</evidence>
<reference evidence="5 6" key="1">
    <citation type="submission" date="2023-04" db="EMBL/GenBank/DDBJ databases">
        <title>YMD61, complete Genome.</title>
        <authorList>
            <person name="Zhang J."/>
        </authorList>
    </citation>
    <scope>NUCLEOTIDE SEQUENCE [LARGE SCALE GENOMIC DNA]</scope>
    <source>
        <strain evidence="5 6">YMD61</strain>
    </source>
</reference>
<dbReference type="InterPro" id="IPR015424">
    <property type="entry name" value="PyrdxlP-dep_Trfase"/>
</dbReference>
<accession>A0ABY8Q750</accession>
<dbReference type="Pfam" id="PF00202">
    <property type="entry name" value="Aminotran_3"/>
    <property type="match status" value="1"/>
</dbReference>